<evidence type="ECO:0000256" key="4">
    <source>
        <dbReference type="ARBA" id="ARBA00023163"/>
    </source>
</evidence>
<name>A0A7H8Q7W7_9BACL</name>
<dbReference type="GO" id="GO:0003700">
    <property type="term" value="F:DNA-binding transcription factor activity"/>
    <property type="evidence" value="ECO:0007669"/>
    <property type="project" value="InterPro"/>
</dbReference>
<evidence type="ECO:0000313" key="7">
    <source>
        <dbReference type="Proteomes" id="UP000509222"/>
    </source>
</evidence>
<evidence type="ECO:0000256" key="1">
    <source>
        <dbReference type="ARBA" id="ARBA00009437"/>
    </source>
</evidence>
<proteinExistence type="inferred from homology"/>
<dbReference type="SUPFAM" id="SSF46785">
    <property type="entry name" value="Winged helix' DNA-binding domain"/>
    <property type="match status" value="1"/>
</dbReference>
<dbReference type="PANTHER" id="PTHR30126:SF78">
    <property type="entry name" value="HTH LYSR-TYPE DOMAIN-CONTAINING PROTEIN"/>
    <property type="match status" value="1"/>
</dbReference>
<dbReference type="InterPro" id="IPR005119">
    <property type="entry name" value="LysR_subst-bd"/>
</dbReference>
<keyword evidence="7" id="KW-1185">Reference proteome</keyword>
<dbReference type="PROSITE" id="PS50931">
    <property type="entry name" value="HTH_LYSR"/>
    <property type="match status" value="1"/>
</dbReference>
<dbReference type="CDD" id="cd05466">
    <property type="entry name" value="PBP2_LTTR_substrate"/>
    <property type="match status" value="1"/>
</dbReference>
<gene>
    <name evidence="6" type="ORF">HF394_05310</name>
</gene>
<evidence type="ECO:0000256" key="2">
    <source>
        <dbReference type="ARBA" id="ARBA00023015"/>
    </source>
</evidence>
<dbReference type="EMBL" id="CP051177">
    <property type="protein sequence ID" value="QKX50049.1"/>
    <property type="molecule type" value="Genomic_DNA"/>
</dbReference>
<dbReference type="PRINTS" id="PR00039">
    <property type="entry name" value="HTHLYSR"/>
</dbReference>
<dbReference type="AlphaFoldDB" id="A0A7H8Q7W7"/>
<dbReference type="Proteomes" id="UP000509222">
    <property type="component" value="Chromosome"/>
</dbReference>
<sequence length="301" mass="34846">MLAMDEKDWLIITTIYEEKNITKAANKLFTSQPAITYRLNQLEEEVGVRLIWRHKKGIKFTPQGEYVVQYAKEMLMKLQQTKDYLLNTNDEFAGMIRLGVSSNYARFILPDVLKEFSEKYSNVQFKVFTGWSYEVLKEMEQDNIVLGIVRGDIYWQSNKVLLNRENLCIISKDPIDLPNLPKEPRIVFNTDPKLQQMMDSWWYSNYSQPPSINMEIDNIETCTKLVSRGLGYAIVPELAVTDMPELHKVILRDQNGQPFDRPTWLIYKETDALYPAVQHFIDFLTGSSAAGETDSTDEAST</sequence>
<keyword evidence="3" id="KW-0238">DNA-binding</keyword>
<protein>
    <submittedName>
        <fullName evidence="6">LysR family transcriptional regulator</fullName>
    </submittedName>
</protein>
<organism evidence="6 7">
    <name type="scientific">Planococcus glaciei</name>
    <dbReference type="NCBI Taxonomy" id="459472"/>
    <lineage>
        <taxon>Bacteria</taxon>
        <taxon>Bacillati</taxon>
        <taxon>Bacillota</taxon>
        <taxon>Bacilli</taxon>
        <taxon>Bacillales</taxon>
        <taxon>Caryophanaceae</taxon>
        <taxon>Planococcus</taxon>
    </lineage>
</organism>
<evidence type="ECO:0000256" key="3">
    <source>
        <dbReference type="ARBA" id="ARBA00023125"/>
    </source>
</evidence>
<evidence type="ECO:0000259" key="5">
    <source>
        <dbReference type="PROSITE" id="PS50931"/>
    </source>
</evidence>
<accession>A0A7H8Q7W7</accession>
<dbReference type="Gene3D" id="3.40.190.290">
    <property type="match status" value="1"/>
</dbReference>
<dbReference type="InterPro" id="IPR036390">
    <property type="entry name" value="WH_DNA-bd_sf"/>
</dbReference>
<evidence type="ECO:0000313" key="6">
    <source>
        <dbReference type="EMBL" id="QKX50049.1"/>
    </source>
</evidence>
<dbReference type="Gene3D" id="1.10.10.10">
    <property type="entry name" value="Winged helix-like DNA-binding domain superfamily/Winged helix DNA-binding domain"/>
    <property type="match status" value="1"/>
</dbReference>
<keyword evidence="4" id="KW-0804">Transcription</keyword>
<dbReference type="SUPFAM" id="SSF53850">
    <property type="entry name" value="Periplasmic binding protein-like II"/>
    <property type="match status" value="1"/>
</dbReference>
<keyword evidence="2" id="KW-0805">Transcription regulation</keyword>
<reference evidence="7" key="1">
    <citation type="submission" date="2020-06" db="EMBL/GenBank/DDBJ databases">
        <title>Isolation of Planomicrobium glaciei.</title>
        <authorList>
            <person name="Malisova L."/>
            <person name="Safrankova R."/>
            <person name="Jakubu V."/>
            <person name="Spanelova P."/>
        </authorList>
    </citation>
    <scope>NUCLEOTIDE SEQUENCE [LARGE SCALE GENOMIC DNA]</scope>
    <source>
        <strain evidence="7">NRL-ATB46093</strain>
    </source>
</reference>
<dbReference type="Pfam" id="PF00126">
    <property type="entry name" value="HTH_1"/>
    <property type="match status" value="1"/>
</dbReference>
<dbReference type="PANTHER" id="PTHR30126">
    <property type="entry name" value="HTH-TYPE TRANSCRIPTIONAL REGULATOR"/>
    <property type="match status" value="1"/>
</dbReference>
<dbReference type="InterPro" id="IPR036388">
    <property type="entry name" value="WH-like_DNA-bd_sf"/>
</dbReference>
<dbReference type="InterPro" id="IPR000847">
    <property type="entry name" value="LysR_HTH_N"/>
</dbReference>
<dbReference type="GO" id="GO:0000976">
    <property type="term" value="F:transcription cis-regulatory region binding"/>
    <property type="evidence" value="ECO:0007669"/>
    <property type="project" value="TreeGrafter"/>
</dbReference>
<feature type="domain" description="HTH lysR-type" evidence="5">
    <location>
        <begin position="4"/>
        <end position="61"/>
    </location>
</feature>
<comment type="similarity">
    <text evidence="1">Belongs to the LysR transcriptional regulatory family.</text>
</comment>
<dbReference type="Pfam" id="PF03466">
    <property type="entry name" value="LysR_substrate"/>
    <property type="match status" value="1"/>
</dbReference>